<keyword evidence="2" id="KW-1185">Reference proteome</keyword>
<proteinExistence type="predicted"/>
<gene>
    <name evidence="1" type="ORF">STCU_10675</name>
</gene>
<evidence type="ECO:0000313" key="2">
    <source>
        <dbReference type="Proteomes" id="UP000015354"/>
    </source>
</evidence>
<dbReference type="AlphaFoldDB" id="S9URW2"/>
<protein>
    <submittedName>
        <fullName evidence="1">Uncharacterized protein</fullName>
    </submittedName>
</protein>
<accession>S9URW2</accession>
<reference evidence="1 2" key="1">
    <citation type="journal article" date="2013" name="PLoS ONE">
        <title>Predicting the Proteins of Angomonas deanei, Strigomonas culicis and Their Respective Endosymbionts Reveals New Aspects of the Trypanosomatidae Family.</title>
        <authorList>
            <person name="Motta M.C."/>
            <person name="Martins A.C."/>
            <person name="de Souza S.S."/>
            <person name="Catta-Preta C.M."/>
            <person name="Silva R."/>
            <person name="Klein C.C."/>
            <person name="de Almeida L.G."/>
            <person name="de Lima Cunha O."/>
            <person name="Ciapina L.P."/>
            <person name="Brocchi M."/>
            <person name="Colabardini A.C."/>
            <person name="de Araujo Lima B."/>
            <person name="Machado C.R."/>
            <person name="de Almeida Soares C.M."/>
            <person name="Probst C.M."/>
            <person name="de Menezes C.B."/>
            <person name="Thompson C.E."/>
            <person name="Bartholomeu D.C."/>
            <person name="Gradia D.F."/>
            <person name="Pavoni D.P."/>
            <person name="Grisard E.C."/>
            <person name="Fantinatti-Garboggini F."/>
            <person name="Marchini F.K."/>
            <person name="Rodrigues-Luiz G.F."/>
            <person name="Wagner G."/>
            <person name="Goldman G.H."/>
            <person name="Fietto J.L."/>
            <person name="Elias M.C."/>
            <person name="Goldman M.H."/>
            <person name="Sagot M.F."/>
            <person name="Pereira M."/>
            <person name="Stoco P.H."/>
            <person name="de Mendonca-Neto R.P."/>
            <person name="Teixeira S.M."/>
            <person name="Maciel T.E."/>
            <person name="de Oliveira Mendes T.A."/>
            <person name="Urmenyi T.P."/>
            <person name="de Souza W."/>
            <person name="Schenkman S."/>
            <person name="de Vasconcelos A.T."/>
        </authorList>
    </citation>
    <scope>NUCLEOTIDE SEQUENCE [LARGE SCALE GENOMIC DNA]</scope>
</reference>
<name>S9URW2_9TRYP</name>
<organism evidence="1 2">
    <name type="scientific">Strigomonas culicis</name>
    <dbReference type="NCBI Taxonomy" id="28005"/>
    <lineage>
        <taxon>Eukaryota</taxon>
        <taxon>Discoba</taxon>
        <taxon>Euglenozoa</taxon>
        <taxon>Kinetoplastea</taxon>
        <taxon>Metakinetoplastina</taxon>
        <taxon>Trypanosomatida</taxon>
        <taxon>Trypanosomatidae</taxon>
        <taxon>Strigomonadinae</taxon>
        <taxon>Strigomonas</taxon>
    </lineage>
</organism>
<dbReference type="EMBL" id="ATMH01010529">
    <property type="protein sequence ID" value="EPY17346.1"/>
    <property type="molecule type" value="Genomic_DNA"/>
</dbReference>
<dbReference type="Proteomes" id="UP000015354">
    <property type="component" value="Unassembled WGS sequence"/>
</dbReference>
<sequence>MSMFRTCMRSGFAAAAGGWGAAAVVRLRRFLGRRFFFMDSVSAAAKGAAIAGPPPAAPGDSFPSLLAAPAVALWPSIFSEYSFRRTGVRVRSPRLATVRAVRRQRRLCGYGPVAVVAKA</sequence>
<evidence type="ECO:0000313" key="1">
    <source>
        <dbReference type="EMBL" id="EPY17346.1"/>
    </source>
</evidence>
<comment type="caution">
    <text evidence="1">The sequence shown here is derived from an EMBL/GenBank/DDBJ whole genome shotgun (WGS) entry which is preliminary data.</text>
</comment>